<dbReference type="GO" id="GO:0003777">
    <property type="term" value="F:microtubule motor activity"/>
    <property type="evidence" value="ECO:0007669"/>
    <property type="project" value="InterPro"/>
</dbReference>
<keyword evidence="4" id="KW-0378">Hydrolase</keyword>
<dbReference type="Pfam" id="PF00225">
    <property type="entry name" value="Kinesin"/>
    <property type="match status" value="1"/>
</dbReference>
<dbReference type="SMART" id="SM00129">
    <property type="entry name" value="KISc"/>
    <property type="match status" value="1"/>
</dbReference>
<evidence type="ECO:0000256" key="1">
    <source>
        <dbReference type="ARBA" id="ARBA00023175"/>
    </source>
</evidence>
<dbReference type="InterPro" id="IPR036961">
    <property type="entry name" value="Kinesin_motor_dom_sf"/>
</dbReference>
<evidence type="ECO:0000313" key="4">
    <source>
        <dbReference type="EMBL" id="GFY94867.1"/>
    </source>
</evidence>
<dbReference type="GO" id="GO:0008017">
    <property type="term" value="F:microtubule binding"/>
    <property type="evidence" value="ECO:0007669"/>
    <property type="project" value="InterPro"/>
</dbReference>
<organism evidence="4 5">
    <name type="scientific">Actinidia rufa</name>
    <dbReference type="NCBI Taxonomy" id="165716"/>
    <lineage>
        <taxon>Eukaryota</taxon>
        <taxon>Viridiplantae</taxon>
        <taxon>Streptophyta</taxon>
        <taxon>Embryophyta</taxon>
        <taxon>Tracheophyta</taxon>
        <taxon>Spermatophyta</taxon>
        <taxon>Magnoliopsida</taxon>
        <taxon>eudicotyledons</taxon>
        <taxon>Gunneridae</taxon>
        <taxon>Pentapetalae</taxon>
        <taxon>asterids</taxon>
        <taxon>Ericales</taxon>
        <taxon>Actinidiaceae</taxon>
        <taxon>Actinidia</taxon>
    </lineage>
</organism>
<dbReference type="SUPFAM" id="SSF52540">
    <property type="entry name" value="P-loop containing nucleoside triphosphate hydrolases"/>
    <property type="match status" value="1"/>
</dbReference>
<dbReference type="OrthoDB" id="3176171at2759"/>
<gene>
    <name evidence="4" type="ORF">Acr_10g0002520</name>
</gene>
<evidence type="ECO:0000259" key="3">
    <source>
        <dbReference type="PROSITE" id="PS50067"/>
    </source>
</evidence>
<dbReference type="AlphaFoldDB" id="A0A7J0FAE3"/>
<evidence type="ECO:0000313" key="5">
    <source>
        <dbReference type="Proteomes" id="UP000585474"/>
    </source>
</evidence>
<sequence>MVQNLKKEHTVLRDEVNSITTDSFLGSEVFSALQDLSTEHEHLKRKHNEECEVLKKKYLEECSERKRLYNEVIELKGNIRIICADSSRKQFKFDHVFRPEDNQEVGFVQTSPVVTSLLDGYNMCIFAYGQTGTGKTFTMEGTPENRGVNYRALEELFRISNQRSSVMRYVLFVSMLEVYNEKMRDLLTESSDQPSKKQVLFSSSL</sequence>
<dbReference type="Gene3D" id="3.40.850.10">
    <property type="entry name" value="Kinesin motor domain"/>
    <property type="match status" value="1"/>
</dbReference>
<feature type="domain" description="Kinesin motor" evidence="3">
    <location>
        <begin position="59"/>
        <end position="205"/>
    </location>
</feature>
<dbReference type="GO" id="GO:0007018">
    <property type="term" value="P:microtubule-based movement"/>
    <property type="evidence" value="ECO:0007669"/>
    <property type="project" value="InterPro"/>
</dbReference>
<evidence type="ECO:0000256" key="2">
    <source>
        <dbReference type="PROSITE-ProRule" id="PRU00283"/>
    </source>
</evidence>
<dbReference type="GO" id="GO:0016787">
    <property type="term" value="F:hydrolase activity"/>
    <property type="evidence" value="ECO:0007669"/>
    <property type="project" value="UniProtKB-KW"/>
</dbReference>
<proteinExistence type="inferred from homology"/>
<dbReference type="InterPro" id="IPR001752">
    <property type="entry name" value="Kinesin_motor_dom"/>
</dbReference>
<accession>A0A7J0FAE3</accession>
<keyword evidence="2" id="KW-0067">ATP-binding</keyword>
<dbReference type="EMBL" id="BJWL01000010">
    <property type="protein sequence ID" value="GFY94867.1"/>
    <property type="molecule type" value="Genomic_DNA"/>
</dbReference>
<comment type="similarity">
    <text evidence="2">Belongs to the TRAFAC class myosin-kinesin ATPase superfamily. Kinesin family.</text>
</comment>
<name>A0A7J0FAE3_9ERIC</name>
<dbReference type="GO" id="GO:0005524">
    <property type="term" value="F:ATP binding"/>
    <property type="evidence" value="ECO:0007669"/>
    <property type="project" value="UniProtKB-UniRule"/>
</dbReference>
<keyword evidence="1 2" id="KW-0505">Motor protein</keyword>
<keyword evidence="2" id="KW-0547">Nucleotide-binding</keyword>
<dbReference type="GO" id="GO:0015630">
    <property type="term" value="C:microtubule cytoskeleton"/>
    <property type="evidence" value="ECO:0007669"/>
    <property type="project" value="TreeGrafter"/>
</dbReference>
<comment type="caution">
    <text evidence="4">The sequence shown here is derived from an EMBL/GenBank/DDBJ whole genome shotgun (WGS) entry which is preliminary data.</text>
</comment>
<dbReference type="Proteomes" id="UP000585474">
    <property type="component" value="Unassembled WGS sequence"/>
</dbReference>
<feature type="binding site" evidence="2">
    <location>
        <begin position="129"/>
        <end position="136"/>
    </location>
    <ligand>
        <name>ATP</name>
        <dbReference type="ChEBI" id="CHEBI:30616"/>
    </ligand>
</feature>
<keyword evidence="5" id="KW-1185">Reference proteome</keyword>
<dbReference type="PANTHER" id="PTHR47972:SF2">
    <property type="entry name" value="KINESIN-LIKE PROTEIN KIN-14S"/>
    <property type="match status" value="1"/>
</dbReference>
<dbReference type="PANTHER" id="PTHR47972">
    <property type="entry name" value="KINESIN-LIKE PROTEIN KLP-3"/>
    <property type="match status" value="1"/>
</dbReference>
<dbReference type="InterPro" id="IPR027640">
    <property type="entry name" value="Kinesin-like_fam"/>
</dbReference>
<reference evidence="4 5" key="1">
    <citation type="submission" date="2019-07" db="EMBL/GenBank/DDBJ databases">
        <title>De Novo Assembly of kiwifruit Actinidia rufa.</title>
        <authorList>
            <person name="Sugita-Konishi S."/>
            <person name="Sato K."/>
            <person name="Mori E."/>
            <person name="Abe Y."/>
            <person name="Kisaki G."/>
            <person name="Hamano K."/>
            <person name="Suezawa K."/>
            <person name="Otani M."/>
            <person name="Fukuda T."/>
            <person name="Manabe T."/>
            <person name="Gomi K."/>
            <person name="Tabuchi M."/>
            <person name="Akimitsu K."/>
            <person name="Kataoka I."/>
        </authorList>
    </citation>
    <scope>NUCLEOTIDE SEQUENCE [LARGE SCALE GENOMIC DNA]</scope>
    <source>
        <strain evidence="5">cv. Fuchu</strain>
    </source>
</reference>
<dbReference type="PROSITE" id="PS50067">
    <property type="entry name" value="KINESIN_MOTOR_2"/>
    <property type="match status" value="1"/>
</dbReference>
<protein>
    <submittedName>
        <fullName evidence="4">P-loop containing nucleoside triphosphate hydrolases superfamily protein</fullName>
    </submittedName>
</protein>
<dbReference type="InterPro" id="IPR027417">
    <property type="entry name" value="P-loop_NTPase"/>
</dbReference>